<dbReference type="HAMAP" id="MF_00423">
    <property type="entry name" value="SelA"/>
    <property type="match status" value="1"/>
</dbReference>
<dbReference type="PANTHER" id="PTHR32328:SF0">
    <property type="entry name" value="L-SERYL-TRNA(SEC) SELENIUM TRANSFERASE"/>
    <property type="match status" value="1"/>
</dbReference>
<evidence type="ECO:0000313" key="11">
    <source>
        <dbReference type="EMBL" id="RVU15781.1"/>
    </source>
</evidence>
<evidence type="ECO:0000256" key="6">
    <source>
        <dbReference type="ARBA" id="ARBA00023266"/>
    </source>
</evidence>
<comment type="subcellular location">
    <subcellularLocation>
        <location evidence="8">Cytoplasm</location>
    </subcellularLocation>
</comment>
<dbReference type="EC" id="2.9.1.1" evidence="8"/>
<gene>
    <name evidence="8" type="primary">selA</name>
    <name evidence="11" type="ORF">EOE48_18470</name>
</gene>
<dbReference type="EMBL" id="SACP01000019">
    <property type="protein sequence ID" value="RVU15781.1"/>
    <property type="molecule type" value="Genomic_DNA"/>
</dbReference>
<evidence type="ECO:0000256" key="4">
    <source>
        <dbReference type="ARBA" id="ARBA00022898"/>
    </source>
</evidence>
<keyword evidence="12" id="KW-1185">Reference proteome</keyword>
<comment type="pathway">
    <text evidence="8">Aminoacyl-tRNA biosynthesis; selenocysteinyl-tRNA(Sec) biosynthesis; selenocysteinyl-tRNA(Sec) from L-seryl-tRNA(Sec) (bacterial route): step 1/1.</text>
</comment>
<dbReference type="GO" id="GO:0001717">
    <property type="term" value="P:conversion of seryl-tRNAsec to selenocys-tRNAsec"/>
    <property type="evidence" value="ECO:0007669"/>
    <property type="project" value="UniProtKB-UniRule"/>
</dbReference>
<dbReference type="NCBIfam" id="TIGR00474">
    <property type="entry name" value="selA"/>
    <property type="match status" value="1"/>
</dbReference>
<sequence length="459" mass="48598">MTDAPPTPRLPAVERLLGHPDLAVAIRDHGRSLVTEAVRAVVAEARERGEGGEPDALAAAALRQVGRWLSPSLRPVFNLTGTVLHTNLGRALLPPEAAEAVAAVMTRASNLEFDLATGRRGERDGHAEALIARLTGAEAATVVNNNAAAVLLVLNALALRREVPVSRGELVEIGGSFRVPDVMARAGSRLREVGTTNRTHLRDYEEAIGPRTGLVMRVHPSNYEIRGFTAAADDAALGALCRARGLPFVVDLGSGSLIDLSGYGLPREATVAETLRHADLVLFSGDKLLGGVQCGIVAGRRDLVARVRRNPLKRALRVDKMTLAALEAVLRLYLQPEHLTTRLPTLRLLTRPADEIRAQAERLGPPVAAALGGRGTVAVEACRSQIGSGALPVETVPSAALVLRPPSGRPGSWPARAAAALRALPVPVIGRVGDGAVRLDLRTLDDEDGFLGQWSRLAL</sequence>
<evidence type="ECO:0000259" key="10">
    <source>
        <dbReference type="Pfam" id="PF12390"/>
    </source>
</evidence>
<organism evidence="11 12">
    <name type="scientific">Methylobacterium oryzihabitans</name>
    <dbReference type="NCBI Taxonomy" id="2499852"/>
    <lineage>
        <taxon>Bacteria</taxon>
        <taxon>Pseudomonadati</taxon>
        <taxon>Pseudomonadota</taxon>
        <taxon>Alphaproteobacteria</taxon>
        <taxon>Hyphomicrobiales</taxon>
        <taxon>Methylobacteriaceae</taxon>
        <taxon>Methylobacterium</taxon>
    </lineage>
</organism>
<dbReference type="InterPro" id="IPR015424">
    <property type="entry name" value="PyrdxlP-dep_Trfase"/>
</dbReference>
<comment type="caution">
    <text evidence="11">The sequence shown here is derived from an EMBL/GenBank/DDBJ whole genome shotgun (WGS) entry which is preliminary data.</text>
</comment>
<proteinExistence type="inferred from homology"/>
<keyword evidence="4 8" id="KW-0663">Pyridoxal phosphate</keyword>
<keyword evidence="6 8" id="KW-0711">Selenium</keyword>
<dbReference type="PANTHER" id="PTHR32328">
    <property type="entry name" value="L-SERYL-TRNA(SEC) SELENIUM TRANSFERASE"/>
    <property type="match status" value="1"/>
</dbReference>
<reference evidence="11 12" key="1">
    <citation type="submission" date="2019-01" db="EMBL/GenBank/DDBJ databases">
        <authorList>
            <person name="Chen W.-M."/>
        </authorList>
    </citation>
    <scope>NUCLEOTIDE SEQUENCE [LARGE SCALE GENOMIC DNA]</scope>
    <source>
        <strain evidence="11 12">TER-1</strain>
    </source>
</reference>
<dbReference type="Pfam" id="PF03841">
    <property type="entry name" value="SelA"/>
    <property type="match status" value="1"/>
</dbReference>
<keyword evidence="5 8" id="KW-0648">Protein biosynthesis</keyword>
<evidence type="ECO:0000256" key="7">
    <source>
        <dbReference type="ARBA" id="ARBA00044507"/>
    </source>
</evidence>
<protein>
    <recommendedName>
        <fullName evidence="8">L-seryl-tRNA(Sec) selenium transferase</fullName>
        <ecNumber evidence="8">2.9.1.1</ecNumber>
    </recommendedName>
    <alternativeName>
        <fullName evidence="8">Selenocysteine synthase</fullName>
        <shortName evidence="8">Sec synthase</shortName>
    </alternativeName>
    <alternativeName>
        <fullName evidence="8">Selenocysteinyl-tRNA(Sec) synthase</fullName>
    </alternativeName>
</protein>
<evidence type="ECO:0000256" key="3">
    <source>
        <dbReference type="ARBA" id="ARBA00022679"/>
    </source>
</evidence>
<name>A0A3S3U536_9HYPH</name>
<comment type="catalytic activity">
    <reaction evidence="8">
        <text>L-seryl-tRNA(Sec) + selenophosphate + H(+) = L-selenocysteinyl-tRNA(Sec) + phosphate</text>
        <dbReference type="Rhea" id="RHEA:22728"/>
        <dbReference type="Rhea" id="RHEA-COMP:9742"/>
        <dbReference type="Rhea" id="RHEA-COMP:9743"/>
        <dbReference type="ChEBI" id="CHEBI:15378"/>
        <dbReference type="ChEBI" id="CHEBI:16144"/>
        <dbReference type="ChEBI" id="CHEBI:43474"/>
        <dbReference type="ChEBI" id="CHEBI:78533"/>
        <dbReference type="ChEBI" id="CHEBI:78573"/>
        <dbReference type="EC" id="2.9.1.1"/>
    </reaction>
</comment>
<dbReference type="InterPro" id="IPR004534">
    <property type="entry name" value="SelA_trans"/>
</dbReference>
<evidence type="ECO:0000256" key="2">
    <source>
        <dbReference type="ARBA" id="ARBA00022490"/>
    </source>
</evidence>
<dbReference type="RefSeq" id="WP_127731832.1">
    <property type="nucleotide sequence ID" value="NZ_SACP01000019.1"/>
</dbReference>
<dbReference type="AlphaFoldDB" id="A0A3S3U536"/>
<dbReference type="GO" id="GO:0001514">
    <property type="term" value="P:selenocysteine incorporation"/>
    <property type="evidence" value="ECO:0007669"/>
    <property type="project" value="UniProtKB-UniRule"/>
</dbReference>
<dbReference type="GO" id="GO:0005737">
    <property type="term" value="C:cytoplasm"/>
    <property type="evidence" value="ECO:0007669"/>
    <property type="project" value="UniProtKB-SubCell"/>
</dbReference>
<dbReference type="Pfam" id="PF12390">
    <property type="entry name" value="Se-cys_synth_N"/>
    <property type="match status" value="1"/>
</dbReference>
<comment type="similarity">
    <text evidence="7 8">Belongs to the SelA family.</text>
</comment>
<feature type="domain" description="L-seryl-tRNA selenium transferase N-terminal" evidence="10">
    <location>
        <begin position="9"/>
        <end position="46"/>
    </location>
</feature>
<evidence type="ECO:0000256" key="5">
    <source>
        <dbReference type="ARBA" id="ARBA00022917"/>
    </source>
</evidence>
<evidence type="ECO:0000313" key="12">
    <source>
        <dbReference type="Proteomes" id="UP000286997"/>
    </source>
</evidence>
<dbReference type="SUPFAM" id="SSF53383">
    <property type="entry name" value="PLP-dependent transferases"/>
    <property type="match status" value="1"/>
</dbReference>
<accession>A0A3S3U536</accession>
<dbReference type="OrthoDB" id="9787096at2"/>
<comment type="cofactor">
    <cofactor evidence="1 8 9">
        <name>pyridoxal 5'-phosphate</name>
        <dbReference type="ChEBI" id="CHEBI:597326"/>
    </cofactor>
</comment>
<dbReference type="InterPro" id="IPR018319">
    <property type="entry name" value="SelA-like"/>
</dbReference>
<dbReference type="Gene3D" id="3.90.1150.180">
    <property type="match status" value="1"/>
</dbReference>
<dbReference type="Gene3D" id="3.40.640.10">
    <property type="entry name" value="Type I PLP-dependent aspartate aminotransferase-like (Major domain)"/>
    <property type="match status" value="1"/>
</dbReference>
<dbReference type="UniPathway" id="UPA00906">
    <property type="reaction ID" value="UER00896"/>
</dbReference>
<comment type="function">
    <text evidence="8">Converts seryl-tRNA(Sec) to selenocysteinyl-tRNA(Sec) required for selenoprotein biosynthesis.</text>
</comment>
<evidence type="ECO:0000256" key="1">
    <source>
        <dbReference type="ARBA" id="ARBA00001933"/>
    </source>
</evidence>
<feature type="modified residue" description="N6-(pyridoxal phosphate)lysine" evidence="8 9">
    <location>
        <position position="287"/>
    </location>
</feature>
<keyword evidence="2 8" id="KW-0963">Cytoplasm</keyword>
<dbReference type="Proteomes" id="UP000286997">
    <property type="component" value="Unassembled WGS sequence"/>
</dbReference>
<keyword evidence="3 8" id="KW-0808">Transferase</keyword>
<evidence type="ECO:0000256" key="9">
    <source>
        <dbReference type="PIRSR" id="PIRSR618319-50"/>
    </source>
</evidence>
<dbReference type="InterPro" id="IPR025862">
    <property type="entry name" value="SelA_trans_N_dom"/>
</dbReference>
<dbReference type="GO" id="GO:0004125">
    <property type="term" value="F:L-seryl-tRNA(Sec) selenium transferase activity"/>
    <property type="evidence" value="ECO:0007669"/>
    <property type="project" value="UniProtKB-UniRule"/>
</dbReference>
<dbReference type="InterPro" id="IPR015421">
    <property type="entry name" value="PyrdxlP-dep_Trfase_major"/>
</dbReference>
<evidence type="ECO:0000256" key="8">
    <source>
        <dbReference type="HAMAP-Rule" id="MF_00423"/>
    </source>
</evidence>